<name>A0A9R1BSP2_TRITD</name>
<dbReference type="Proteomes" id="UP000324705">
    <property type="component" value="Chromosome 7A"/>
</dbReference>
<proteinExistence type="predicted"/>
<dbReference type="Gramene" id="TRITD7Av1G239660.1">
    <property type="protein sequence ID" value="TRITD7Av1G239660.1"/>
    <property type="gene ID" value="TRITD7Av1G239660"/>
</dbReference>
<sequence>MSLRDLSAYHDLSAELLSGFLAEKINDMIVHVKWSCLSSSYFTVHPDLTLSGYNMCLLLDWHFTFLCGRYITEDDRILSILH</sequence>
<evidence type="ECO:0000313" key="1">
    <source>
        <dbReference type="EMBL" id="VAI79572.1"/>
    </source>
</evidence>
<organism evidence="1 2">
    <name type="scientific">Triticum turgidum subsp. durum</name>
    <name type="common">Durum wheat</name>
    <name type="synonym">Triticum durum</name>
    <dbReference type="NCBI Taxonomy" id="4567"/>
    <lineage>
        <taxon>Eukaryota</taxon>
        <taxon>Viridiplantae</taxon>
        <taxon>Streptophyta</taxon>
        <taxon>Embryophyta</taxon>
        <taxon>Tracheophyta</taxon>
        <taxon>Spermatophyta</taxon>
        <taxon>Magnoliopsida</taxon>
        <taxon>Liliopsida</taxon>
        <taxon>Poales</taxon>
        <taxon>Poaceae</taxon>
        <taxon>BOP clade</taxon>
        <taxon>Pooideae</taxon>
        <taxon>Triticodae</taxon>
        <taxon>Triticeae</taxon>
        <taxon>Triticinae</taxon>
        <taxon>Triticum</taxon>
    </lineage>
</organism>
<dbReference type="AlphaFoldDB" id="A0A9R1BSP2"/>
<keyword evidence="2" id="KW-1185">Reference proteome</keyword>
<evidence type="ECO:0000313" key="2">
    <source>
        <dbReference type="Proteomes" id="UP000324705"/>
    </source>
</evidence>
<accession>A0A9R1BSP2</accession>
<protein>
    <submittedName>
        <fullName evidence="1">Uncharacterized protein</fullName>
    </submittedName>
</protein>
<reference evidence="1 2" key="1">
    <citation type="submission" date="2017-09" db="EMBL/GenBank/DDBJ databases">
        <authorList>
            <consortium name="International Durum Wheat Genome Sequencing Consortium (IDWGSC)"/>
            <person name="Milanesi L."/>
        </authorList>
    </citation>
    <scope>NUCLEOTIDE SEQUENCE [LARGE SCALE GENOMIC DNA]</scope>
    <source>
        <strain evidence="2">cv. Svevo</strain>
    </source>
</reference>
<gene>
    <name evidence="1" type="ORF">TRITD_7Av1G239660</name>
</gene>
<dbReference type="EMBL" id="LT934123">
    <property type="protein sequence ID" value="VAI79572.1"/>
    <property type="molecule type" value="Genomic_DNA"/>
</dbReference>